<reference evidence="4 5" key="1">
    <citation type="submission" date="2020-08" db="EMBL/GenBank/DDBJ databases">
        <authorList>
            <person name="Liu C."/>
            <person name="Sun Q."/>
        </authorList>
    </citation>
    <scope>NUCLEOTIDE SEQUENCE [LARGE SCALE GENOMIC DNA]</scope>
    <source>
        <strain evidence="4 5">NSJ-57</strain>
    </source>
</reference>
<keyword evidence="2" id="KW-0169">Cobalamin biosynthesis</keyword>
<name>A0A7G9GYJ6_9FUSO</name>
<dbReference type="GO" id="GO:0009236">
    <property type="term" value="P:cobalamin biosynthetic process"/>
    <property type="evidence" value="ECO:0007669"/>
    <property type="project" value="UniProtKB-UniPathway"/>
</dbReference>
<evidence type="ECO:0000256" key="1">
    <source>
        <dbReference type="ARBA" id="ARBA00004953"/>
    </source>
</evidence>
<evidence type="ECO:0000313" key="4">
    <source>
        <dbReference type="EMBL" id="QNM15878.1"/>
    </source>
</evidence>
<dbReference type="Proteomes" id="UP000515913">
    <property type="component" value="Chromosome"/>
</dbReference>
<sequence>MIWVIGGTKDSRDFLDQLIDYTKDIVVTTATEYGGKLLKNLDIEVVCKKLTYDMMIDFSIEHNITTIVDLSHPYAVEVSSNAIEVAKERGLKYFRFERQEIEYYPSKYKMFYSIENIIKYIETLENNILVTLGSNNVPYFKELKNLANCYFRILPKWDMVKKCEDNNILPKNIIAMQGPFNENLNIAMMEQLNIKYLITKQAGIAGGEKEKIDAAEKLGVEVIFLGRPHIKYPNCYDNILTLIAAIKNN</sequence>
<dbReference type="Pfam" id="PF02571">
    <property type="entry name" value="CbiJ"/>
    <property type="match status" value="1"/>
</dbReference>
<dbReference type="AlphaFoldDB" id="A0A7G9GYJ6"/>
<dbReference type="PROSITE" id="PS51014">
    <property type="entry name" value="COBK_CBIJ"/>
    <property type="match status" value="1"/>
</dbReference>
<keyword evidence="5" id="KW-1185">Reference proteome</keyword>
<dbReference type="InterPro" id="IPR003723">
    <property type="entry name" value="Precorrin-6x_reduct"/>
</dbReference>
<proteinExistence type="predicted"/>
<evidence type="ECO:0000313" key="5">
    <source>
        <dbReference type="Proteomes" id="UP000515913"/>
    </source>
</evidence>
<comment type="pathway">
    <text evidence="1">Cofactor biosynthesis; adenosylcobalamin biosynthesis.</text>
</comment>
<dbReference type="GO" id="GO:0016994">
    <property type="term" value="F:precorrin-6A reductase activity"/>
    <property type="evidence" value="ECO:0007669"/>
    <property type="project" value="UniProtKB-EC"/>
</dbReference>
<accession>A0A7G9GYJ6</accession>
<organism evidence="4 5">
    <name type="scientific">Fusobacterium hominis</name>
    <dbReference type="NCBI Taxonomy" id="2764326"/>
    <lineage>
        <taxon>Bacteria</taxon>
        <taxon>Fusobacteriati</taxon>
        <taxon>Fusobacteriota</taxon>
        <taxon>Fusobacteriia</taxon>
        <taxon>Fusobacteriales</taxon>
        <taxon>Fusobacteriaceae</taxon>
        <taxon>Fusobacterium</taxon>
    </lineage>
</organism>
<dbReference type="EMBL" id="CP060637">
    <property type="protein sequence ID" value="QNM15878.1"/>
    <property type="molecule type" value="Genomic_DNA"/>
</dbReference>
<dbReference type="RefSeq" id="WP_187423139.1">
    <property type="nucleotide sequence ID" value="NZ_CP060637.1"/>
</dbReference>
<keyword evidence="3 4" id="KW-0560">Oxidoreductase</keyword>
<dbReference type="EC" id="1.3.1.54" evidence="4"/>
<dbReference type="PANTHER" id="PTHR36925:SF1">
    <property type="entry name" value="COBALT-PRECORRIN-6A REDUCTASE"/>
    <property type="match status" value="1"/>
</dbReference>
<dbReference type="PANTHER" id="PTHR36925">
    <property type="entry name" value="COBALT-PRECORRIN-6A REDUCTASE"/>
    <property type="match status" value="1"/>
</dbReference>
<dbReference type="UniPathway" id="UPA00148"/>
<dbReference type="KEGG" id="fho:H9Q81_03315"/>
<protein>
    <submittedName>
        <fullName evidence="4">Precorrin-6A reductase</fullName>
        <ecNumber evidence="4">1.3.1.54</ecNumber>
    </submittedName>
</protein>
<evidence type="ECO:0000256" key="2">
    <source>
        <dbReference type="ARBA" id="ARBA00022573"/>
    </source>
</evidence>
<gene>
    <name evidence="4" type="primary">cobK</name>
    <name evidence="4" type="ORF">H9Q81_03315</name>
</gene>
<dbReference type="NCBIfam" id="TIGR00715">
    <property type="entry name" value="precor6x_red"/>
    <property type="match status" value="1"/>
</dbReference>
<evidence type="ECO:0000256" key="3">
    <source>
        <dbReference type="ARBA" id="ARBA00023002"/>
    </source>
</evidence>